<dbReference type="Proteomes" id="UP001166093">
    <property type="component" value="Unassembled WGS sequence"/>
</dbReference>
<keyword evidence="1" id="KW-0863">Zinc-finger</keyword>
<dbReference type="InterPro" id="IPR057811">
    <property type="entry name" value="RBD_ZCCHC3_2nd"/>
</dbReference>
<dbReference type="InterPro" id="IPR042509">
    <property type="entry name" value="ZCCHC3"/>
</dbReference>
<keyword evidence="1" id="KW-0479">Metal-binding</keyword>
<accession>A0ABS2XYK3</accession>
<dbReference type="PANTHER" id="PTHR22639">
    <property type="entry name" value="GAG-RELATED PROTEIN"/>
    <property type="match status" value="1"/>
</dbReference>
<reference evidence="3" key="1">
    <citation type="journal article" date="2021" name="Cell">
        <title>Tracing the genetic footprints of vertebrate landing in non-teleost ray-finned fishes.</title>
        <authorList>
            <person name="Bi X."/>
            <person name="Wang K."/>
            <person name="Yang L."/>
            <person name="Pan H."/>
            <person name="Jiang H."/>
            <person name="Wei Q."/>
            <person name="Fang M."/>
            <person name="Yu H."/>
            <person name="Zhu C."/>
            <person name="Cai Y."/>
            <person name="He Y."/>
            <person name="Gan X."/>
            <person name="Zeng H."/>
            <person name="Yu D."/>
            <person name="Zhu Y."/>
            <person name="Jiang H."/>
            <person name="Qiu Q."/>
            <person name="Yang H."/>
            <person name="Zhang Y.E."/>
            <person name="Wang W."/>
            <person name="Zhu M."/>
            <person name="He S."/>
            <person name="Zhang G."/>
        </authorList>
    </citation>
    <scope>NUCLEOTIDE SEQUENCE</scope>
    <source>
        <strain evidence="3">Pddl_001</strain>
    </source>
</reference>
<dbReference type="Pfam" id="PF23058">
    <property type="entry name" value="RBD_ZCCHC3_2nd"/>
    <property type="match status" value="1"/>
</dbReference>
<protein>
    <submittedName>
        <fullName evidence="3">ZCHC3 protein</fullName>
    </submittedName>
</protein>
<feature type="non-terminal residue" evidence="3">
    <location>
        <position position="1"/>
    </location>
</feature>
<feature type="non-terminal residue" evidence="3">
    <location>
        <position position="135"/>
    </location>
</feature>
<dbReference type="SUPFAM" id="SSF57756">
    <property type="entry name" value="Retrovirus zinc finger-like domains"/>
    <property type="match status" value="1"/>
</dbReference>
<keyword evidence="4" id="KW-1185">Reference proteome</keyword>
<comment type="caution">
    <text evidence="3">The sequence shown here is derived from an EMBL/GenBank/DDBJ whole genome shotgun (WGS) entry which is preliminary data.</text>
</comment>
<dbReference type="Gene3D" id="4.10.60.10">
    <property type="entry name" value="Zinc finger, CCHC-type"/>
    <property type="match status" value="1"/>
</dbReference>
<organism evidence="3 4">
    <name type="scientific">Polyodon spathula</name>
    <name type="common">North American paddlefish</name>
    <name type="synonym">Squalus spathula</name>
    <dbReference type="NCBI Taxonomy" id="7913"/>
    <lineage>
        <taxon>Eukaryota</taxon>
        <taxon>Metazoa</taxon>
        <taxon>Chordata</taxon>
        <taxon>Craniata</taxon>
        <taxon>Vertebrata</taxon>
        <taxon>Euteleostomi</taxon>
        <taxon>Actinopterygii</taxon>
        <taxon>Chondrostei</taxon>
        <taxon>Acipenseriformes</taxon>
        <taxon>Polyodontidae</taxon>
        <taxon>Polyodon</taxon>
    </lineage>
</organism>
<sequence>VVVRMFNESVEGADVRTWLCRYCNVLRAPARVEDADGIWNGSWRVLVELHPKPGGYGGLRHIPSDIALGANRGFVHYQGQPKLCRRCGELGHLAVACDKVACHICKELGHVASECSIRRACNLCGSQDHFFRECP</sequence>
<feature type="domain" description="CCHC-type" evidence="2">
    <location>
        <begin position="84"/>
        <end position="99"/>
    </location>
</feature>
<dbReference type="PANTHER" id="PTHR22639:SF3">
    <property type="entry name" value="ZINC FINGER CCHC DOMAIN-CONTAINING PROTEIN 3"/>
    <property type="match status" value="1"/>
</dbReference>
<evidence type="ECO:0000256" key="1">
    <source>
        <dbReference type="PROSITE-ProRule" id="PRU00047"/>
    </source>
</evidence>
<name>A0ABS2XYK3_POLSP</name>
<dbReference type="EMBL" id="JAAWVQ010084641">
    <property type="protein sequence ID" value="MBN3279015.1"/>
    <property type="molecule type" value="Genomic_DNA"/>
</dbReference>
<dbReference type="SMART" id="SM00343">
    <property type="entry name" value="ZnF_C2HC"/>
    <property type="match status" value="3"/>
</dbReference>
<evidence type="ECO:0000259" key="2">
    <source>
        <dbReference type="PROSITE" id="PS50158"/>
    </source>
</evidence>
<dbReference type="Pfam" id="PF00098">
    <property type="entry name" value="zf-CCHC"/>
    <property type="match status" value="2"/>
</dbReference>
<dbReference type="PROSITE" id="PS50158">
    <property type="entry name" value="ZF_CCHC"/>
    <property type="match status" value="1"/>
</dbReference>
<evidence type="ECO:0000313" key="4">
    <source>
        <dbReference type="Proteomes" id="UP001166093"/>
    </source>
</evidence>
<dbReference type="InterPro" id="IPR001878">
    <property type="entry name" value="Znf_CCHC"/>
</dbReference>
<proteinExistence type="predicted"/>
<keyword evidence="1" id="KW-0862">Zinc</keyword>
<evidence type="ECO:0000313" key="3">
    <source>
        <dbReference type="EMBL" id="MBN3279015.1"/>
    </source>
</evidence>
<dbReference type="InterPro" id="IPR036875">
    <property type="entry name" value="Znf_CCHC_sf"/>
</dbReference>
<gene>
    <name evidence="3" type="primary">Zcchc3_29</name>
    <name evidence="3" type="ORF">GTO93_0006447</name>
</gene>